<evidence type="ECO:0000313" key="4">
    <source>
        <dbReference type="Proteomes" id="UP000324354"/>
    </source>
</evidence>
<keyword evidence="1" id="KW-1133">Transmembrane helix</keyword>
<dbReference type="PANTHER" id="PTHR23518:SF2">
    <property type="entry name" value="MAJOR FACILITATOR SUPERFAMILY TRANSPORTER"/>
    <property type="match status" value="1"/>
</dbReference>
<dbReference type="InterPro" id="IPR020846">
    <property type="entry name" value="MFS_dom"/>
</dbReference>
<feature type="transmembrane region" description="Helical" evidence="1">
    <location>
        <begin position="303"/>
        <end position="322"/>
    </location>
</feature>
<feature type="domain" description="Major facilitator superfamily (MFS) profile" evidence="2">
    <location>
        <begin position="28"/>
        <end position="413"/>
    </location>
</feature>
<dbReference type="GeneID" id="13301588"/>
<dbReference type="Proteomes" id="UP000324354">
    <property type="component" value="Chromosome"/>
</dbReference>
<organism evidence="3 4">
    <name type="scientific">Pyrococcus furiosus (strain ATCC 43587 / DSM 3638 / JCM 8422 / Vc1)</name>
    <dbReference type="NCBI Taxonomy" id="186497"/>
    <lineage>
        <taxon>Archaea</taxon>
        <taxon>Methanobacteriati</taxon>
        <taxon>Methanobacteriota</taxon>
        <taxon>Thermococci</taxon>
        <taxon>Thermococcales</taxon>
        <taxon>Thermococcaceae</taxon>
        <taxon>Pyrococcus</taxon>
    </lineage>
</organism>
<accession>A0A5C0XNB4</accession>
<name>A0A5C0XNB4_PYRFU</name>
<sequence length="417" mass="45907">MNREKAIVIQGLRGRVGKVKRRSTARRNMIFLAIAMFFANISWGIAFPYLGVYMRIIGGSVFLVGLLSVIFNITSTVFQYPFGYLSDRTGKRKPFIALGILSSGGTYALIAFISSPILLLGLRGLQGALSASLSPAHSALISELATRVGSAFGFFNFVENLGYMVGNFLGGFIVQYLDIKSAFFIASAFSLLSILFLLPIRERVSNRKSVQGLIIVQEGRESEKVEMKRMAFKRLMRGKLGLFYISVFLAMIASGEVYSTISVYFEEKFGENFVGIFFGIDSLAAALSSLVIGRLIDRWGAEVFYKLSLIGYTFTFLGYAFVNDPITMGIVSVFSGIKWAMFISSVSTYVAKKVPSSERGQGMGLLNTMMSLGWVLGPLIGGYLADISFRIMLYSTVVPLLLAFTIVSIPYPRHPSE</sequence>
<dbReference type="InterPro" id="IPR011701">
    <property type="entry name" value="MFS"/>
</dbReference>
<feature type="transmembrane region" description="Helical" evidence="1">
    <location>
        <begin position="363"/>
        <end position="385"/>
    </location>
</feature>
<dbReference type="GO" id="GO:0022857">
    <property type="term" value="F:transmembrane transporter activity"/>
    <property type="evidence" value="ECO:0007669"/>
    <property type="project" value="InterPro"/>
</dbReference>
<dbReference type="Pfam" id="PF07690">
    <property type="entry name" value="MFS_1"/>
    <property type="match status" value="1"/>
</dbReference>
<feature type="transmembrane region" description="Helical" evidence="1">
    <location>
        <begin position="328"/>
        <end position="351"/>
    </location>
</feature>
<dbReference type="EMBL" id="CP023154">
    <property type="protein sequence ID" value="QEK78646.1"/>
    <property type="molecule type" value="Genomic_DNA"/>
</dbReference>
<evidence type="ECO:0000259" key="2">
    <source>
        <dbReference type="PROSITE" id="PS50850"/>
    </source>
</evidence>
<dbReference type="GeneID" id="41712794"/>
<dbReference type="PROSITE" id="PS50850">
    <property type="entry name" value="MFS"/>
    <property type="match status" value="1"/>
</dbReference>
<protein>
    <submittedName>
        <fullName evidence="3">MFS transporter</fullName>
    </submittedName>
</protein>
<feature type="transmembrane region" description="Helical" evidence="1">
    <location>
        <begin position="95"/>
        <end position="119"/>
    </location>
</feature>
<feature type="transmembrane region" description="Helical" evidence="1">
    <location>
        <begin position="240"/>
        <end position="261"/>
    </location>
</feature>
<dbReference type="PANTHER" id="PTHR23518">
    <property type="entry name" value="C-METHYLTRANSFERASE"/>
    <property type="match status" value="1"/>
</dbReference>
<dbReference type="InterPro" id="IPR036259">
    <property type="entry name" value="MFS_trans_sf"/>
</dbReference>
<keyword evidence="1" id="KW-0472">Membrane</keyword>
<feature type="transmembrane region" description="Helical" evidence="1">
    <location>
        <begin position="30"/>
        <end position="50"/>
    </location>
</feature>
<gene>
    <name evidence="3" type="ORF">PFDSM3638_04935</name>
</gene>
<evidence type="ECO:0000256" key="1">
    <source>
        <dbReference type="SAM" id="Phobius"/>
    </source>
</evidence>
<dbReference type="Gene3D" id="1.20.1250.20">
    <property type="entry name" value="MFS general substrate transporter like domains"/>
    <property type="match status" value="2"/>
</dbReference>
<proteinExistence type="predicted"/>
<feature type="transmembrane region" description="Helical" evidence="1">
    <location>
        <begin position="56"/>
        <end position="74"/>
    </location>
</feature>
<dbReference type="RefSeq" id="WP_011012118.1">
    <property type="nucleotide sequence ID" value="NC_003413.1"/>
</dbReference>
<feature type="transmembrane region" description="Helical" evidence="1">
    <location>
        <begin position="273"/>
        <end position="296"/>
    </location>
</feature>
<dbReference type="CDD" id="cd17325">
    <property type="entry name" value="MFS_MdtG_SLC18_like"/>
    <property type="match status" value="1"/>
</dbReference>
<keyword evidence="1" id="KW-0812">Transmembrane</keyword>
<dbReference type="SUPFAM" id="SSF103473">
    <property type="entry name" value="MFS general substrate transporter"/>
    <property type="match status" value="1"/>
</dbReference>
<dbReference type="OrthoDB" id="117970at2157"/>
<feature type="transmembrane region" description="Helical" evidence="1">
    <location>
        <begin position="391"/>
        <end position="411"/>
    </location>
</feature>
<feature type="transmembrane region" description="Helical" evidence="1">
    <location>
        <begin position="182"/>
        <end position="200"/>
    </location>
</feature>
<evidence type="ECO:0000313" key="3">
    <source>
        <dbReference type="EMBL" id="QEK78646.1"/>
    </source>
</evidence>
<dbReference type="AlphaFoldDB" id="A0A5C0XNB4"/>
<reference evidence="3 4" key="1">
    <citation type="submission" date="2017-08" db="EMBL/GenBank/DDBJ databases">
        <title>Resequencing and Reannotation of the genome of Pyrococcus furiosus type strain DSM3638.</title>
        <authorList>
            <person name="Reichelt R.M."/>
            <person name="Bunk B."/>
        </authorList>
    </citation>
    <scope>NUCLEOTIDE SEQUENCE [LARGE SCALE GENOMIC DNA]</scope>
    <source>
        <strain evidence="3 4">DSM 3638</strain>
    </source>
</reference>